<feature type="region of interest" description="Disordered" evidence="1">
    <location>
        <begin position="98"/>
        <end position="126"/>
    </location>
</feature>
<name>A0A810N344_9ACTN</name>
<dbReference type="RefSeq" id="WP_246568788.1">
    <property type="nucleotide sequence ID" value="NZ_AP023359.1"/>
</dbReference>
<gene>
    <name evidence="2" type="ORF">Prubr_36500</name>
</gene>
<feature type="compositionally biased region" description="Polar residues" evidence="1">
    <location>
        <begin position="16"/>
        <end position="26"/>
    </location>
</feature>
<accession>A0A810N344</accession>
<dbReference type="Proteomes" id="UP000680866">
    <property type="component" value="Chromosome"/>
</dbReference>
<reference evidence="2" key="1">
    <citation type="submission" date="2020-08" db="EMBL/GenBank/DDBJ databases">
        <title>Whole genome shotgun sequence of Polymorphospora rubra NBRC 101157.</title>
        <authorList>
            <person name="Komaki H."/>
            <person name="Tamura T."/>
        </authorList>
    </citation>
    <scope>NUCLEOTIDE SEQUENCE</scope>
    <source>
        <strain evidence="2">NBRC 101157</strain>
    </source>
</reference>
<dbReference type="KEGG" id="pry:Prubr_36500"/>
<keyword evidence="3" id="KW-1185">Reference proteome</keyword>
<evidence type="ECO:0000313" key="3">
    <source>
        <dbReference type="Proteomes" id="UP000680866"/>
    </source>
</evidence>
<sequence length="126" mass="12755">MCEAGKGRFRPPAATRSGTAVTQSATARGRPADPPDTVFAPVGRVPGGRAGRPRVCDISSCTVMQYGQVLARDTAAATVSLVSRSTVLSTITVSRSISQQAASTSGAGAWSATGGANTPKSRSSCR</sequence>
<protein>
    <submittedName>
        <fullName evidence="2">Uncharacterized protein</fullName>
    </submittedName>
</protein>
<feature type="compositionally biased region" description="Low complexity" evidence="1">
    <location>
        <begin position="98"/>
        <end position="116"/>
    </location>
</feature>
<organism evidence="2 3">
    <name type="scientific">Polymorphospora rubra</name>
    <dbReference type="NCBI Taxonomy" id="338584"/>
    <lineage>
        <taxon>Bacteria</taxon>
        <taxon>Bacillati</taxon>
        <taxon>Actinomycetota</taxon>
        <taxon>Actinomycetes</taxon>
        <taxon>Micromonosporales</taxon>
        <taxon>Micromonosporaceae</taxon>
        <taxon>Polymorphospora</taxon>
    </lineage>
</organism>
<dbReference type="EMBL" id="AP023359">
    <property type="protein sequence ID" value="BCJ66629.1"/>
    <property type="molecule type" value="Genomic_DNA"/>
</dbReference>
<evidence type="ECO:0000313" key="2">
    <source>
        <dbReference type="EMBL" id="BCJ66629.1"/>
    </source>
</evidence>
<feature type="region of interest" description="Disordered" evidence="1">
    <location>
        <begin position="1"/>
        <end position="51"/>
    </location>
</feature>
<dbReference type="AlphaFoldDB" id="A0A810N344"/>
<proteinExistence type="predicted"/>
<evidence type="ECO:0000256" key="1">
    <source>
        <dbReference type="SAM" id="MobiDB-lite"/>
    </source>
</evidence>